<keyword evidence="1" id="KW-0808">Transferase</keyword>
<sequence>MSLDHPRGAFLRGGQADTRLQVVTAVWSPAGVMQTGGEWTEHLAMQLDAAEAGRLCDVLTALDDQVRDALGPNLVGVYLKGSFALGWGDEHADVDFLVVVRTPLGPGEEARIRAVHRALPGREEHWAHVLEGSYAPLAQLGERPAGSPWLYVDNGQREMEYSTHDNTEVFRWVLKHHGMAVSGPPAGSLLADVPLQLLREEAGRLALHRRDSALGDREYLENGWGQPHEVLTSCRMLYTAMTGTVTGKVPAARWCLGVVPSTWHPLIESAIASRPDPWKRVHQRAVPELTAQTAPFIDFMATQVVGAVGRPAAAHL</sequence>
<gene>
    <name evidence="3" type="ORF">AVDCRST_MAG32-823</name>
</gene>
<dbReference type="GO" id="GO:0016740">
    <property type="term" value="F:transferase activity"/>
    <property type="evidence" value="ECO:0007669"/>
    <property type="project" value="UniProtKB-KW"/>
</dbReference>
<dbReference type="CDD" id="cd05403">
    <property type="entry name" value="NT_KNTase_like"/>
    <property type="match status" value="1"/>
</dbReference>
<dbReference type="InterPro" id="IPR043519">
    <property type="entry name" value="NT_sf"/>
</dbReference>
<proteinExistence type="predicted"/>
<name>A0A6J4MYH5_9ACTN</name>
<dbReference type="SUPFAM" id="SSF81301">
    <property type="entry name" value="Nucleotidyltransferase"/>
    <property type="match status" value="1"/>
</dbReference>
<dbReference type="Pfam" id="PF13427">
    <property type="entry name" value="AadA_C"/>
    <property type="match status" value="1"/>
</dbReference>
<reference evidence="3" key="1">
    <citation type="submission" date="2020-02" db="EMBL/GenBank/DDBJ databases">
        <authorList>
            <person name="Meier V. D."/>
        </authorList>
    </citation>
    <scope>NUCLEOTIDE SEQUENCE</scope>
    <source>
        <strain evidence="3">AVDCRST_MAG32</strain>
    </source>
</reference>
<organism evidence="3">
    <name type="scientific">uncultured Nocardioides sp</name>
    <dbReference type="NCBI Taxonomy" id="198441"/>
    <lineage>
        <taxon>Bacteria</taxon>
        <taxon>Bacillati</taxon>
        <taxon>Actinomycetota</taxon>
        <taxon>Actinomycetes</taxon>
        <taxon>Propionibacteriales</taxon>
        <taxon>Nocardioidaceae</taxon>
        <taxon>Nocardioides</taxon>
        <taxon>environmental samples</taxon>
    </lineage>
</organism>
<accession>A0A6J4MYH5</accession>
<dbReference type="AlphaFoldDB" id="A0A6J4MYH5"/>
<evidence type="ECO:0000313" key="3">
    <source>
        <dbReference type="EMBL" id="CAA9372404.1"/>
    </source>
</evidence>
<evidence type="ECO:0000256" key="1">
    <source>
        <dbReference type="ARBA" id="ARBA00022679"/>
    </source>
</evidence>
<feature type="domain" description="Adenylyltransferase AadA C-terminal" evidence="2">
    <location>
        <begin position="227"/>
        <end position="274"/>
    </location>
</feature>
<dbReference type="InterPro" id="IPR025184">
    <property type="entry name" value="AadA_C"/>
</dbReference>
<protein>
    <recommendedName>
        <fullName evidence="2">Adenylyltransferase AadA C-terminal domain-containing protein</fullName>
    </recommendedName>
</protein>
<evidence type="ECO:0000259" key="2">
    <source>
        <dbReference type="Pfam" id="PF13427"/>
    </source>
</evidence>
<dbReference type="Gene3D" id="3.30.460.10">
    <property type="entry name" value="Beta Polymerase, domain 2"/>
    <property type="match status" value="1"/>
</dbReference>
<dbReference type="EMBL" id="CADCUM010000035">
    <property type="protein sequence ID" value="CAA9372404.1"/>
    <property type="molecule type" value="Genomic_DNA"/>
</dbReference>